<reference evidence="9 10" key="1">
    <citation type="submission" date="2020-11" db="EMBL/GenBank/DDBJ databases">
        <title>Taxonomic investigation of Rahnella spp.</title>
        <authorList>
            <person name="Lee S.D."/>
        </authorList>
    </citation>
    <scope>NUCLEOTIDE SEQUENCE [LARGE SCALE GENOMIC DNA]</scope>
    <source>
        <strain evidence="9 10">SAP-10</strain>
    </source>
</reference>
<dbReference type="Pfam" id="PF01757">
    <property type="entry name" value="Acyl_transf_3"/>
    <property type="match status" value="1"/>
</dbReference>
<keyword evidence="4 7" id="KW-0812">Transmembrane</keyword>
<evidence type="ECO:0000259" key="8">
    <source>
        <dbReference type="Pfam" id="PF01757"/>
    </source>
</evidence>
<feature type="transmembrane region" description="Helical" evidence="7">
    <location>
        <begin position="138"/>
        <end position="159"/>
    </location>
</feature>
<feature type="transmembrane region" description="Helical" evidence="7">
    <location>
        <begin position="229"/>
        <end position="249"/>
    </location>
</feature>
<sequence length="323" mass="36647">MRNNALDAVKLLACFFIMVVHVGNYNELPALYGDLFRVSSRWALPFFFLSSGYLMGMAKELDVGRKLNRLVSILFYSSIIYIPIIYRAVGGNIEKLIGKVISADTLHGGTFFHLWFISALILGVVLTNYMLKNVSLRWSLFIAFLIIIGCWYGDLIKSLGYKIYIFYPLRTLIAFSLVYLGFILAKTNALSMIKNSISVFVIILGIMAMITEVYLMHRFYGADMNERQFPLMCVPVSVFLLALSVNINIKDNLISRLGKDFSLGVYLIHPFLLYIAVHDVGYFIAQNSSVKLVSCFVISIFILIFAKRYVPLVYRKINGIGVH</sequence>
<proteinExistence type="inferred from homology"/>
<gene>
    <name evidence="9" type="ORF">IV431_11885</name>
</gene>
<evidence type="ECO:0000256" key="7">
    <source>
        <dbReference type="SAM" id="Phobius"/>
    </source>
</evidence>
<keyword evidence="3" id="KW-1003">Cell membrane</keyword>
<accession>A0ABS0DQT1</accession>
<dbReference type="GO" id="GO:0016746">
    <property type="term" value="F:acyltransferase activity"/>
    <property type="evidence" value="ECO:0007669"/>
    <property type="project" value="UniProtKB-KW"/>
</dbReference>
<evidence type="ECO:0000256" key="1">
    <source>
        <dbReference type="ARBA" id="ARBA00004651"/>
    </source>
</evidence>
<evidence type="ECO:0000256" key="5">
    <source>
        <dbReference type="ARBA" id="ARBA00022989"/>
    </source>
</evidence>
<keyword evidence="10" id="KW-1185">Reference proteome</keyword>
<name>A0ABS0DQT1_9GAMM</name>
<feature type="transmembrane region" description="Helical" evidence="7">
    <location>
        <begin position="165"/>
        <end position="185"/>
    </location>
</feature>
<feature type="transmembrane region" description="Helical" evidence="7">
    <location>
        <begin position="70"/>
        <end position="89"/>
    </location>
</feature>
<keyword evidence="9" id="KW-0808">Transferase</keyword>
<evidence type="ECO:0000256" key="6">
    <source>
        <dbReference type="ARBA" id="ARBA00023136"/>
    </source>
</evidence>
<keyword evidence="6 7" id="KW-0472">Membrane</keyword>
<evidence type="ECO:0000313" key="10">
    <source>
        <dbReference type="Proteomes" id="UP000600307"/>
    </source>
</evidence>
<evidence type="ECO:0000256" key="3">
    <source>
        <dbReference type="ARBA" id="ARBA00022475"/>
    </source>
</evidence>
<organism evidence="9 10">
    <name type="scientific">Rahnella victoriana</name>
    <dbReference type="NCBI Taxonomy" id="1510570"/>
    <lineage>
        <taxon>Bacteria</taxon>
        <taxon>Pseudomonadati</taxon>
        <taxon>Pseudomonadota</taxon>
        <taxon>Gammaproteobacteria</taxon>
        <taxon>Enterobacterales</taxon>
        <taxon>Yersiniaceae</taxon>
        <taxon>Rahnella</taxon>
    </lineage>
</organism>
<comment type="subcellular location">
    <subcellularLocation>
        <location evidence="1">Cell membrane</location>
        <topology evidence="1">Multi-pass membrane protein</topology>
    </subcellularLocation>
</comment>
<feature type="transmembrane region" description="Helical" evidence="7">
    <location>
        <begin position="5"/>
        <end position="22"/>
    </location>
</feature>
<dbReference type="PANTHER" id="PTHR40074">
    <property type="entry name" value="O-ACETYLTRANSFERASE WECH"/>
    <property type="match status" value="1"/>
</dbReference>
<keyword evidence="9" id="KW-0012">Acyltransferase</keyword>
<dbReference type="PANTHER" id="PTHR40074:SF2">
    <property type="entry name" value="O-ACETYLTRANSFERASE WECH"/>
    <property type="match status" value="1"/>
</dbReference>
<dbReference type="Proteomes" id="UP000600307">
    <property type="component" value="Unassembled WGS sequence"/>
</dbReference>
<evidence type="ECO:0000313" key="9">
    <source>
        <dbReference type="EMBL" id="MBF7956256.1"/>
    </source>
</evidence>
<protein>
    <submittedName>
        <fullName evidence="9">Acyltransferase</fullName>
    </submittedName>
</protein>
<dbReference type="RefSeq" id="WP_131693702.1">
    <property type="nucleotide sequence ID" value="NZ_CBCSED010000006.1"/>
</dbReference>
<dbReference type="EMBL" id="JADOBH010000002">
    <property type="protein sequence ID" value="MBF7956256.1"/>
    <property type="molecule type" value="Genomic_DNA"/>
</dbReference>
<dbReference type="InterPro" id="IPR002656">
    <property type="entry name" value="Acyl_transf_3_dom"/>
</dbReference>
<feature type="transmembrane region" description="Helical" evidence="7">
    <location>
        <begin position="42"/>
        <end position="58"/>
    </location>
</feature>
<feature type="transmembrane region" description="Helical" evidence="7">
    <location>
        <begin position="109"/>
        <end position="131"/>
    </location>
</feature>
<comment type="caution">
    <text evidence="9">The sequence shown here is derived from an EMBL/GenBank/DDBJ whole genome shotgun (WGS) entry which is preliminary data.</text>
</comment>
<comment type="similarity">
    <text evidence="2">Belongs to the acyltransferase 3 family.</text>
</comment>
<feature type="transmembrane region" description="Helical" evidence="7">
    <location>
        <begin position="289"/>
        <end position="306"/>
    </location>
</feature>
<evidence type="ECO:0000256" key="2">
    <source>
        <dbReference type="ARBA" id="ARBA00007400"/>
    </source>
</evidence>
<evidence type="ECO:0000256" key="4">
    <source>
        <dbReference type="ARBA" id="ARBA00022692"/>
    </source>
</evidence>
<feature type="transmembrane region" description="Helical" evidence="7">
    <location>
        <begin position="261"/>
        <end position="277"/>
    </location>
</feature>
<feature type="domain" description="Acyltransferase 3" evidence="8">
    <location>
        <begin position="3"/>
        <end position="304"/>
    </location>
</feature>
<keyword evidence="5 7" id="KW-1133">Transmembrane helix</keyword>
<feature type="transmembrane region" description="Helical" evidence="7">
    <location>
        <begin position="197"/>
        <end position="217"/>
    </location>
</feature>